<dbReference type="InterPro" id="IPR015018">
    <property type="entry name" value="DUF1905"/>
</dbReference>
<dbReference type="eggNOG" id="COG4430">
    <property type="taxonomic scope" value="Bacteria"/>
</dbReference>
<evidence type="ECO:0000313" key="2">
    <source>
        <dbReference type="Proteomes" id="UP000002945"/>
    </source>
</evidence>
<keyword evidence="2" id="KW-1185">Reference proteome</keyword>
<sequence>MFFEGTQHLQKRGSYYHLEVSAAIVNQFEKKRATRLICTIDDKVKIQCGLNHLGNGDFYIMLAKRYIKEIGKEAGELLSYRLEEDPNPLGVDIPEVLEVFLAQDPEGKAIFDKLTDGRKRTLIFSVLRIKNVDKQVETILKFLQTEHDKMRTKKSSW</sequence>
<organism evidence="1 2">
    <name type="scientific">Kordia algicida OT-1</name>
    <dbReference type="NCBI Taxonomy" id="391587"/>
    <lineage>
        <taxon>Bacteria</taxon>
        <taxon>Pseudomonadati</taxon>
        <taxon>Bacteroidota</taxon>
        <taxon>Flavobacteriia</taxon>
        <taxon>Flavobacteriales</taxon>
        <taxon>Flavobacteriaceae</taxon>
        <taxon>Kordia</taxon>
    </lineage>
</organism>
<reference evidence="1 2" key="1">
    <citation type="journal article" date="2011" name="J. Bacteriol.">
        <title>Genome sequence of the algicidal bacterium Kordia algicida OT-1.</title>
        <authorList>
            <person name="Lee H.S."/>
            <person name="Kang S.G."/>
            <person name="Kwon K.K."/>
            <person name="Lee J.H."/>
            <person name="Kim S.J."/>
        </authorList>
    </citation>
    <scope>NUCLEOTIDE SEQUENCE [LARGE SCALE GENOMIC DNA]</scope>
    <source>
        <strain evidence="1 2">OT-1</strain>
    </source>
</reference>
<dbReference type="OrthoDB" id="959664at2"/>
<dbReference type="AlphaFoldDB" id="A9E918"/>
<dbReference type="Pfam" id="PF08922">
    <property type="entry name" value="DUF1905"/>
    <property type="match status" value="1"/>
</dbReference>
<dbReference type="STRING" id="391587.KAOT1_01430"/>
<dbReference type="EMBL" id="ABIB01000013">
    <property type="protein sequence ID" value="EDP94846.1"/>
    <property type="molecule type" value="Genomic_DNA"/>
</dbReference>
<dbReference type="RefSeq" id="WP_007092862.1">
    <property type="nucleotide sequence ID" value="NZ_CP142125.1"/>
</dbReference>
<proteinExistence type="predicted"/>
<evidence type="ECO:0008006" key="3">
    <source>
        <dbReference type="Google" id="ProtNLM"/>
    </source>
</evidence>
<dbReference type="HOGENOM" id="CLU_1675586_0_0_10"/>
<evidence type="ECO:0000313" key="1">
    <source>
        <dbReference type="EMBL" id="EDP94846.1"/>
    </source>
</evidence>
<dbReference type="SUPFAM" id="SSF141694">
    <property type="entry name" value="AF2212/PG0164-like"/>
    <property type="match status" value="1"/>
</dbReference>
<accession>A9E918</accession>
<comment type="caution">
    <text evidence="1">The sequence shown here is derived from an EMBL/GenBank/DDBJ whole genome shotgun (WGS) entry which is preliminary data.</text>
</comment>
<name>A9E918_9FLAO</name>
<gene>
    <name evidence="1" type="ORF">KAOT1_01430</name>
</gene>
<dbReference type="Proteomes" id="UP000002945">
    <property type="component" value="Unassembled WGS sequence"/>
</dbReference>
<dbReference type="Pfam" id="PF13376">
    <property type="entry name" value="OmdA"/>
    <property type="match status" value="1"/>
</dbReference>
<protein>
    <recommendedName>
        <fullName evidence="3">DUF1905 domain-containing protein</fullName>
    </recommendedName>
</protein>